<dbReference type="AlphaFoldDB" id="W7X1S2"/>
<name>W7X1S2_TETTS</name>
<accession>W7X1S2</accession>
<evidence type="ECO:0000313" key="1">
    <source>
        <dbReference type="EMBL" id="EWS71572.1"/>
    </source>
</evidence>
<organism evidence="1 2">
    <name type="scientific">Tetrahymena thermophila (strain SB210)</name>
    <dbReference type="NCBI Taxonomy" id="312017"/>
    <lineage>
        <taxon>Eukaryota</taxon>
        <taxon>Sar</taxon>
        <taxon>Alveolata</taxon>
        <taxon>Ciliophora</taxon>
        <taxon>Intramacronucleata</taxon>
        <taxon>Oligohymenophorea</taxon>
        <taxon>Hymenostomatida</taxon>
        <taxon>Tetrahymenina</taxon>
        <taxon>Tetrahymenidae</taxon>
        <taxon>Tetrahymena</taxon>
    </lineage>
</organism>
<dbReference type="RefSeq" id="XP_012655894.1">
    <property type="nucleotide sequence ID" value="XM_012800440.1"/>
</dbReference>
<evidence type="ECO:0000313" key="2">
    <source>
        <dbReference type="Proteomes" id="UP000009168"/>
    </source>
</evidence>
<dbReference type="GeneID" id="24442364"/>
<dbReference type="Proteomes" id="UP000009168">
    <property type="component" value="Unassembled WGS sequence"/>
</dbReference>
<dbReference type="EMBL" id="GG662382">
    <property type="protein sequence ID" value="EWS71572.1"/>
    <property type="molecule type" value="Genomic_DNA"/>
</dbReference>
<proteinExistence type="predicted"/>
<keyword evidence="2" id="KW-1185">Reference proteome</keyword>
<sequence>MYIFLEDYINFYQDEVLLDSKICNQLFKKQWSLPNILQYNFLLKKLETYLLRQGKEAINISNKINPQQISNDLKDEAVDLDIFEYQINKEQDMLIKNPFLTDLQNLLNIVLSNNLNQNVIYELHIRTNGQNMTNYYTFQDQEYSNIYSKLINLDQVHLLLIIKNSLNELNIKFMQVNQNIFIIFQEIYHEVKLEEFSLKNFEKMIKRIAYMKEICKQIQLQKFGNLKELSLNLTRTIDIDEQMQLFKCHENILVLEIKFQDYSEIMFELINQVRNLKKINTLVISQSHRYAYNQLRQKQFNSLLYKLKKVVVVKKQYQNY</sequence>
<dbReference type="InParanoid" id="W7X1S2"/>
<reference evidence="2" key="1">
    <citation type="journal article" date="2006" name="PLoS Biol.">
        <title>Macronuclear genome sequence of the ciliate Tetrahymena thermophila, a model eukaryote.</title>
        <authorList>
            <person name="Eisen J.A."/>
            <person name="Coyne R.S."/>
            <person name="Wu M."/>
            <person name="Wu D."/>
            <person name="Thiagarajan M."/>
            <person name="Wortman J.R."/>
            <person name="Badger J.H."/>
            <person name="Ren Q."/>
            <person name="Amedeo P."/>
            <person name="Jones K.M."/>
            <person name="Tallon L.J."/>
            <person name="Delcher A.L."/>
            <person name="Salzberg S.L."/>
            <person name="Silva J.C."/>
            <person name="Haas B.J."/>
            <person name="Majoros W.H."/>
            <person name="Farzad M."/>
            <person name="Carlton J.M."/>
            <person name="Smith R.K. Jr."/>
            <person name="Garg J."/>
            <person name="Pearlman R.E."/>
            <person name="Karrer K.M."/>
            <person name="Sun L."/>
            <person name="Manning G."/>
            <person name="Elde N.C."/>
            <person name="Turkewitz A.P."/>
            <person name="Asai D.J."/>
            <person name="Wilkes D.E."/>
            <person name="Wang Y."/>
            <person name="Cai H."/>
            <person name="Collins K."/>
            <person name="Stewart B.A."/>
            <person name="Lee S.R."/>
            <person name="Wilamowska K."/>
            <person name="Weinberg Z."/>
            <person name="Ruzzo W.L."/>
            <person name="Wloga D."/>
            <person name="Gaertig J."/>
            <person name="Frankel J."/>
            <person name="Tsao C.-C."/>
            <person name="Gorovsky M.A."/>
            <person name="Keeling P.J."/>
            <person name="Waller R.F."/>
            <person name="Patron N.J."/>
            <person name="Cherry J.M."/>
            <person name="Stover N.A."/>
            <person name="Krieger C.J."/>
            <person name="del Toro C."/>
            <person name="Ryder H.F."/>
            <person name="Williamson S.C."/>
            <person name="Barbeau R.A."/>
            <person name="Hamilton E.P."/>
            <person name="Orias E."/>
        </authorList>
    </citation>
    <scope>NUCLEOTIDE SEQUENCE [LARGE SCALE GENOMIC DNA]</scope>
    <source>
        <strain evidence="2">SB210</strain>
    </source>
</reference>
<protein>
    <submittedName>
        <fullName evidence="1">Uncharacterized protein</fullName>
    </submittedName>
</protein>
<gene>
    <name evidence="1" type="ORF">TTHERM_001462177</name>
</gene>
<dbReference type="KEGG" id="tet:TTHERM_001462177"/>